<evidence type="ECO:0000256" key="1">
    <source>
        <dbReference type="SAM" id="SignalP"/>
    </source>
</evidence>
<keyword evidence="1" id="KW-0732">Signal</keyword>
<feature type="chain" id="PRO_5040182591" description="Secreted protein" evidence="1">
    <location>
        <begin position="22"/>
        <end position="89"/>
    </location>
</feature>
<dbReference type="EMBL" id="ML976614">
    <property type="protein sequence ID" value="KAF1851519.1"/>
    <property type="molecule type" value="Genomic_DNA"/>
</dbReference>
<sequence>MLIRLATERIWLLYIAVQTSALECLGLSPTIRLTAAPSPFFEERVKGGCEHDQSDLVECTNGEETDWLIFLPLVEWAHAAKALHTVRAK</sequence>
<gene>
    <name evidence="2" type="ORF">K460DRAFT_36400</name>
</gene>
<dbReference type="Proteomes" id="UP000800039">
    <property type="component" value="Unassembled WGS sequence"/>
</dbReference>
<evidence type="ECO:0000313" key="2">
    <source>
        <dbReference type="EMBL" id="KAF1851519.1"/>
    </source>
</evidence>
<protein>
    <recommendedName>
        <fullName evidence="4">Secreted protein</fullName>
    </recommendedName>
</protein>
<evidence type="ECO:0000313" key="3">
    <source>
        <dbReference type="Proteomes" id="UP000800039"/>
    </source>
</evidence>
<name>A0A9P4GU31_9PLEO</name>
<keyword evidence="3" id="KW-1185">Reference proteome</keyword>
<evidence type="ECO:0008006" key="4">
    <source>
        <dbReference type="Google" id="ProtNLM"/>
    </source>
</evidence>
<comment type="caution">
    <text evidence="2">The sequence shown here is derived from an EMBL/GenBank/DDBJ whole genome shotgun (WGS) entry which is preliminary data.</text>
</comment>
<organism evidence="2 3">
    <name type="scientific">Cucurbitaria berberidis CBS 394.84</name>
    <dbReference type="NCBI Taxonomy" id="1168544"/>
    <lineage>
        <taxon>Eukaryota</taxon>
        <taxon>Fungi</taxon>
        <taxon>Dikarya</taxon>
        <taxon>Ascomycota</taxon>
        <taxon>Pezizomycotina</taxon>
        <taxon>Dothideomycetes</taxon>
        <taxon>Pleosporomycetidae</taxon>
        <taxon>Pleosporales</taxon>
        <taxon>Pleosporineae</taxon>
        <taxon>Cucurbitariaceae</taxon>
        <taxon>Cucurbitaria</taxon>
    </lineage>
</organism>
<accession>A0A9P4GU31</accession>
<proteinExistence type="predicted"/>
<dbReference type="GeneID" id="63850178"/>
<dbReference type="AlphaFoldDB" id="A0A9P4GU31"/>
<dbReference type="RefSeq" id="XP_040794082.1">
    <property type="nucleotide sequence ID" value="XM_040932927.1"/>
</dbReference>
<feature type="signal peptide" evidence="1">
    <location>
        <begin position="1"/>
        <end position="21"/>
    </location>
</feature>
<reference evidence="2" key="1">
    <citation type="submission" date="2020-01" db="EMBL/GenBank/DDBJ databases">
        <authorList>
            <consortium name="DOE Joint Genome Institute"/>
            <person name="Haridas S."/>
            <person name="Albert R."/>
            <person name="Binder M."/>
            <person name="Bloem J."/>
            <person name="Labutti K."/>
            <person name="Salamov A."/>
            <person name="Andreopoulos B."/>
            <person name="Baker S.E."/>
            <person name="Barry K."/>
            <person name="Bills G."/>
            <person name="Bluhm B.H."/>
            <person name="Cannon C."/>
            <person name="Castanera R."/>
            <person name="Culley D.E."/>
            <person name="Daum C."/>
            <person name="Ezra D."/>
            <person name="Gonzalez J.B."/>
            <person name="Henrissat B."/>
            <person name="Kuo A."/>
            <person name="Liang C."/>
            <person name="Lipzen A."/>
            <person name="Lutzoni F."/>
            <person name="Magnuson J."/>
            <person name="Mondo S."/>
            <person name="Nolan M."/>
            <person name="Ohm R."/>
            <person name="Pangilinan J."/>
            <person name="Park H.-J."/>
            <person name="Ramirez L."/>
            <person name="Alfaro M."/>
            <person name="Sun H."/>
            <person name="Tritt A."/>
            <person name="Yoshinaga Y."/>
            <person name="Zwiers L.-H."/>
            <person name="Turgeon B.G."/>
            <person name="Goodwin S.B."/>
            <person name="Spatafora J.W."/>
            <person name="Crous P.W."/>
            <person name="Grigoriev I.V."/>
        </authorList>
    </citation>
    <scope>NUCLEOTIDE SEQUENCE</scope>
    <source>
        <strain evidence="2">CBS 394.84</strain>
    </source>
</reference>